<dbReference type="EMBL" id="UINC01222776">
    <property type="protein sequence ID" value="SVE51700.1"/>
    <property type="molecule type" value="Genomic_DNA"/>
</dbReference>
<dbReference type="Gene3D" id="3.30.1360.120">
    <property type="entry name" value="Probable tRNA modification gtpase trme, domain 1"/>
    <property type="match status" value="1"/>
</dbReference>
<dbReference type="GO" id="GO:0030488">
    <property type="term" value="P:tRNA methylation"/>
    <property type="evidence" value="ECO:0007669"/>
    <property type="project" value="TreeGrafter"/>
</dbReference>
<dbReference type="InterPro" id="IPR027266">
    <property type="entry name" value="TrmE/GcvT-like"/>
</dbReference>
<gene>
    <name evidence="2" type="ORF">METZ01_LOCUS504554</name>
</gene>
<dbReference type="SUPFAM" id="SSF103025">
    <property type="entry name" value="Folate-binding domain"/>
    <property type="match status" value="1"/>
</dbReference>
<dbReference type="GO" id="GO:0005739">
    <property type="term" value="C:mitochondrion"/>
    <property type="evidence" value="ECO:0007669"/>
    <property type="project" value="TreeGrafter"/>
</dbReference>
<dbReference type="Pfam" id="PF10396">
    <property type="entry name" value="TrmE_N"/>
    <property type="match status" value="1"/>
</dbReference>
<sequence length="92" mass="9979">MGKEQDTIYALSTPRGKSAIAVVRISGNNAFDYTNKISSSMPTKSNISTLNKLVTRSGEVIDQTITTYYKAPKSFTGEDMVEISMHGSNAVI</sequence>
<dbReference type="PANTHER" id="PTHR42714">
    <property type="entry name" value="TRNA MODIFICATION GTPASE GTPBP3"/>
    <property type="match status" value="1"/>
</dbReference>
<protein>
    <recommendedName>
        <fullName evidence="1">GTP-binding protein TrmE N-terminal domain-containing protein</fullName>
    </recommendedName>
</protein>
<feature type="non-terminal residue" evidence="2">
    <location>
        <position position="92"/>
    </location>
</feature>
<dbReference type="InterPro" id="IPR018948">
    <property type="entry name" value="GTP-bd_TrmE_N"/>
</dbReference>
<feature type="domain" description="GTP-binding protein TrmE N-terminal" evidence="1">
    <location>
        <begin position="7"/>
        <end position="92"/>
    </location>
</feature>
<dbReference type="CDD" id="cd14858">
    <property type="entry name" value="TrmE_N"/>
    <property type="match status" value="1"/>
</dbReference>
<dbReference type="PANTHER" id="PTHR42714:SF2">
    <property type="entry name" value="TRNA MODIFICATION GTPASE GTPBP3, MITOCHONDRIAL"/>
    <property type="match status" value="1"/>
</dbReference>
<proteinExistence type="predicted"/>
<name>A0A383E5I2_9ZZZZ</name>
<dbReference type="GO" id="GO:0002098">
    <property type="term" value="P:tRNA wobble uridine modification"/>
    <property type="evidence" value="ECO:0007669"/>
    <property type="project" value="TreeGrafter"/>
</dbReference>
<organism evidence="2">
    <name type="scientific">marine metagenome</name>
    <dbReference type="NCBI Taxonomy" id="408172"/>
    <lineage>
        <taxon>unclassified sequences</taxon>
        <taxon>metagenomes</taxon>
        <taxon>ecological metagenomes</taxon>
    </lineage>
</organism>
<evidence type="ECO:0000259" key="1">
    <source>
        <dbReference type="Pfam" id="PF10396"/>
    </source>
</evidence>
<accession>A0A383E5I2</accession>
<evidence type="ECO:0000313" key="2">
    <source>
        <dbReference type="EMBL" id="SVE51700.1"/>
    </source>
</evidence>
<dbReference type="AlphaFoldDB" id="A0A383E5I2"/>
<reference evidence="2" key="1">
    <citation type="submission" date="2018-05" db="EMBL/GenBank/DDBJ databases">
        <authorList>
            <person name="Lanie J.A."/>
            <person name="Ng W.-L."/>
            <person name="Kazmierczak K.M."/>
            <person name="Andrzejewski T.M."/>
            <person name="Davidsen T.M."/>
            <person name="Wayne K.J."/>
            <person name="Tettelin H."/>
            <person name="Glass J.I."/>
            <person name="Rusch D."/>
            <person name="Podicherti R."/>
            <person name="Tsui H.-C.T."/>
            <person name="Winkler M.E."/>
        </authorList>
    </citation>
    <scope>NUCLEOTIDE SEQUENCE</scope>
</reference>